<reference evidence="1" key="1">
    <citation type="journal article" date="2021" name="Mol. Ecol. Resour.">
        <title>Apolygus lucorum genome provides insights into omnivorousness and mesophyll feeding.</title>
        <authorList>
            <person name="Liu Y."/>
            <person name="Liu H."/>
            <person name="Wang H."/>
            <person name="Huang T."/>
            <person name="Liu B."/>
            <person name="Yang B."/>
            <person name="Yin L."/>
            <person name="Li B."/>
            <person name="Zhang Y."/>
            <person name="Zhang S."/>
            <person name="Jiang F."/>
            <person name="Zhang X."/>
            <person name="Ren Y."/>
            <person name="Wang B."/>
            <person name="Wang S."/>
            <person name="Lu Y."/>
            <person name="Wu K."/>
            <person name="Fan W."/>
            <person name="Wang G."/>
        </authorList>
    </citation>
    <scope>NUCLEOTIDE SEQUENCE</scope>
    <source>
        <strain evidence="1">12Hb</strain>
    </source>
</reference>
<comment type="caution">
    <text evidence="1">The sequence shown here is derived from an EMBL/GenBank/DDBJ whole genome shotgun (WGS) entry which is preliminary data.</text>
</comment>
<keyword evidence="2" id="KW-1185">Reference proteome</keyword>
<sequence length="112" mass="12565">MNLTIFLSVFAVIVVAGEDYSKYPDGEGLSPDDLKLIKYQFKRLAKKGNVVPEVHKVLKAMIMTKHLENQDVHNYQVAYVSKNGILCSGFLSHAVSTAGCNAWKRKANCYRE</sequence>
<gene>
    <name evidence="1" type="ORF">GE061_007152</name>
</gene>
<dbReference type="AlphaFoldDB" id="A0A6A4IR02"/>
<evidence type="ECO:0008006" key="3">
    <source>
        <dbReference type="Google" id="ProtNLM"/>
    </source>
</evidence>
<evidence type="ECO:0000313" key="1">
    <source>
        <dbReference type="EMBL" id="KAF6199127.1"/>
    </source>
</evidence>
<accession>A0A6A4IR02</accession>
<dbReference type="EMBL" id="WIXP02000015">
    <property type="protein sequence ID" value="KAF6199127.1"/>
    <property type="molecule type" value="Genomic_DNA"/>
</dbReference>
<protein>
    <recommendedName>
        <fullName evidence="3">Cystatin domain-containing protein</fullName>
    </recommendedName>
</protein>
<organism evidence="1 2">
    <name type="scientific">Apolygus lucorum</name>
    <name type="common">Small green plant bug</name>
    <name type="synonym">Lygocoris lucorum</name>
    <dbReference type="NCBI Taxonomy" id="248454"/>
    <lineage>
        <taxon>Eukaryota</taxon>
        <taxon>Metazoa</taxon>
        <taxon>Ecdysozoa</taxon>
        <taxon>Arthropoda</taxon>
        <taxon>Hexapoda</taxon>
        <taxon>Insecta</taxon>
        <taxon>Pterygota</taxon>
        <taxon>Neoptera</taxon>
        <taxon>Paraneoptera</taxon>
        <taxon>Hemiptera</taxon>
        <taxon>Heteroptera</taxon>
        <taxon>Panheteroptera</taxon>
        <taxon>Cimicomorpha</taxon>
        <taxon>Miridae</taxon>
        <taxon>Mirini</taxon>
        <taxon>Apolygus</taxon>
    </lineage>
</organism>
<evidence type="ECO:0000313" key="2">
    <source>
        <dbReference type="Proteomes" id="UP000466442"/>
    </source>
</evidence>
<dbReference type="Proteomes" id="UP000466442">
    <property type="component" value="Unassembled WGS sequence"/>
</dbReference>
<proteinExistence type="predicted"/>
<name>A0A6A4IR02_APOLU</name>